<evidence type="ECO:0000313" key="3">
    <source>
        <dbReference type="EMBL" id="USW47732.1"/>
    </source>
</evidence>
<protein>
    <submittedName>
        <fullName evidence="3">Uncharacterized protein</fullName>
    </submittedName>
</protein>
<proteinExistence type="predicted"/>
<evidence type="ECO:0000256" key="2">
    <source>
        <dbReference type="SAM" id="SignalP"/>
    </source>
</evidence>
<dbReference type="AlphaFoldDB" id="A0A9Q9EFJ1"/>
<organism evidence="3 4">
    <name type="scientific">Septoria linicola</name>
    <dbReference type="NCBI Taxonomy" id="215465"/>
    <lineage>
        <taxon>Eukaryota</taxon>
        <taxon>Fungi</taxon>
        <taxon>Dikarya</taxon>
        <taxon>Ascomycota</taxon>
        <taxon>Pezizomycotina</taxon>
        <taxon>Dothideomycetes</taxon>
        <taxon>Dothideomycetidae</taxon>
        <taxon>Mycosphaerellales</taxon>
        <taxon>Mycosphaerellaceae</taxon>
        <taxon>Septoria</taxon>
    </lineage>
</organism>
<dbReference type="EMBL" id="CP099418">
    <property type="protein sequence ID" value="USW47732.1"/>
    <property type="molecule type" value="Genomic_DNA"/>
</dbReference>
<feature type="compositionally biased region" description="Polar residues" evidence="1">
    <location>
        <begin position="244"/>
        <end position="253"/>
    </location>
</feature>
<name>A0A9Q9EFJ1_9PEZI</name>
<keyword evidence="4" id="KW-1185">Reference proteome</keyword>
<evidence type="ECO:0000256" key="1">
    <source>
        <dbReference type="SAM" id="MobiDB-lite"/>
    </source>
</evidence>
<reference evidence="3" key="1">
    <citation type="submission" date="2022-06" db="EMBL/GenBank/DDBJ databases">
        <title>Complete genome sequences of two strains of the flax pathogen Septoria linicola.</title>
        <authorList>
            <person name="Lapalu N."/>
            <person name="Simon A."/>
            <person name="Demenou B."/>
            <person name="Paumier D."/>
            <person name="Guillot M.-P."/>
            <person name="Gout L."/>
            <person name="Valade R."/>
        </authorList>
    </citation>
    <scope>NUCLEOTIDE SEQUENCE</scope>
    <source>
        <strain evidence="3">SE15195</strain>
    </source>
</reference>
<accession>A0A9Q9EFJ1</accession>
<feature type="chain" id="PRO_5040431406" evidence="2">
    <location>
        <begin position="18"/>
        <end position="411"/>
    </location>
</feature>
<dbReference type="Proteomes" id="UP001056384">
    <property type="component" value="Chromosome 1"/>
</dbReference>
<feature type="region of interest" description="Disordered" evidence="1">
    <location>
        <begin position="238"/>
        <end position="269"/>
    </location>
</feature>
<feature type="signal peptide" evidence="2">
    <location>
        <begin position="1"/>
        <end position="17"/>
    </location>
</feature>
<evidence type="ECO:0000313" key="4">
    <source>
        <dbReference type="Proteomes" id="UP001056384"/>
    </source>
</evidence>
<gene>
    <name evidence="3" type="ORF">Slin15195_G010510</name>
</gene>
<sequence length="411" mass="42235">MINIQVAGLALVAVVSAQSGTNSSSGILPFTPTLQAGTELARSGQDVDVLAETLQTAVTDASFTYVSTSSSSWASFSFEPTATRDASFTYLPSNTEEFKFVYVPTTTIEETTFVFAPSATDSVYLHETTTTELVPARIAPTSTAEQTVAMPVQQDIELSPSTIISDSSYVLGTARTMQTGSELSVPTLHASTWTSASSWAAMPTPVVNAPHVEHQAGSLQSAVPVQSVPVKPTVQLPVEVPTGRQPTQQQSPGSEFGSHQEAPTPVAPAYHEPIPAAATTLPSASSASHMAAESDAIAAQTVQSSPSRINSITFSGVSTAETLVSGSSTVALQTAPPATEPTVHVLTYQGQTIQVSGMTLAAEPTASGSSSGDSAVTSAMNPSLVDSAAVLAYGKSGVLLLAALATTIGLW</sequence>
<keyword evidence="2" id="KW-0732">Signal</keyword>